<dbReference type="AlphaFoldDB" id="A0AA36I5U5"/>
<comment type="caution">
    <text evidence="2">The sequence shown here is derived from an EMBL/GenBank/DDBJ whole genome shotgun (WGS) entry which is preliminary data.</text>
</comment>
<proteinExistence type="predicted"/>
<keyword evidence="3" id="KW-1185">Reference proteome</keyword>
<name>A0AA36I5U5_9DINO</name>
<dbReference type="Proteomes" id="UP001178507">
    <property type="component" value="Unassembled WGS sequence"/>
</dbReference>
<protein>
    <submittedName>
        <fullName evidence="2">Uncharacterized protein</fullName>
    </submittedName>
</protein>
<dbReference type="EMBL" id="CAUJNA010000824">
    <property type="protein sequence ID" value="CAJ1381597.1"/>
    <property type="molecule type" value="Genomic_DNA"/>
</dbReference>
<reference evidence="2" key="1">
    <citation type="submission" date="2023-08" db="EMBL/GenBank/DDBJ databases">
        <authorList>
            <person name="Chen Y."/>
            <person name="Shah S."/>
            <person name="Dougan E. K."/>
            <person name="Thang M."/>
            <person name="Chan C."/>
        </authorList>
    </citation>
    <scope>NUCLEOTIDE SEQUENCE</scope>
</reference>
<evidence type="ECO:0000256" key="1">
    <source>
        <dbReference type="SAM" id="MobiDB-lite"/>
    </source>
</evidence>
<gene>
    <name evidence="2" type="ORF">EVOR1521_LOCUS9233</name>
</gene>
<accession>A0AA36I5U5</accession>
<evidence type="ECO:0000313" key="2">
    <source>
        <dbReference type="EMBL" id="CAJ1381597.1"/>
    </source>
</evidence>
<feature type="region of interest" description="Disordered" evidence="1">
    <location>
        <begin position="21"/>
        <end position="46"/>
    </location>
</feature>
<evidence type="ECO:0000313" key="3">
    <source>
        <dbReference type="Proteomes" id="UP001178507"/>
    </source>
</evidence>
<organism evidence="2 3">
    <name type="scientific">Effrenium voratum</name>
    <dbReference type="NCBI Taxonomy" id="2562239"/>
    <lineage>
        <taxon>Eukaryota</taxon>
        <taxon>Sar</taxon>
        <taxon>Alveolata</taxon>
        <taxon>Dinophyceae</taxon>
        <taxon>Suessiales</taxon>
        <taxon>Symbiodiniaceae</taxon>
        <taxon>Effrenium</taxon>
    </lineage>
</organism>
<sequence>MLDLMALGALSFKEQFIHLGKPGPQQELERKQLGSRNAPRQADAEDMTAGFPLEDREAYIQQHVHRKLQRYVTTMSDQEVFNLGKLSFNEQFRTLSVDATEADEADFGQLGRAGYIQQHVHRRLHNRAAQLNDKDLLELGKLDFNEQFVVLQTPGPRETGEEEAQAIFGEAGREGYLQQRVHRMLHAHVVHLSNLELVKLGEMSFSEQFTALGRPGPKQMDARAMKYRPEASSEASNLRGLSRQEFMQQTRVHRKLHAQAAYLSDAELGRLGALSFNEQFDALSALQARETSKIPSGRSAAVFGGMDRDTFMQQRVHRRLHGRAAVLPDEELARLGQLSFKDQFPTLELLEAG</sequence>